<evidence type="ECO:0000259" key="10">
    <source>
        <dbReference type="Pfam" id="PF00535"/>
    </source>
</evidence>
<evidence type="ECO:0000313" key="11">
    <source>
        <dbReference type="EMBL" id="MTV30541.1"/>
    </source>
</evidence>
<dbReference type="Gene3D" id="3.90.550.10">
    <property type="entry name" value="Spore Coat Polysaccharide Biosynthesis Protein SpsA, Chain A"/>
    <property type="match status" value="1"/>
</dbReference>
<evidence type="ECO:0000313" key="12">
    <source>
        <dbReference type="Proteomes" id="UP000439113"/>
    </source>
</evidence>
<evidence type="ECO:0000256" key="9">
    <source>
        <dbReference type="SAM" id="Phobius"/>
    </source>
</evidence>
<dbReference type="PANTHER" id="PTHR48090:SF1">
    <property type="entry name" value="PROPHAGE BACTOPRENOL GLUCOSYL TRANSFERASE HOMOLOG"/>
    <property type="match status" value="1"/>
</dbReference>
<keyword evidence="6 9" id="KW-1133">Transmembrane helix</keyword>
<sequence>MNPPQDAEQAQQPLERGAAFILDISRAECYARELHVQGTNLLQLSVVVPCYNEENGLDALRRRIVAACQTCAADDYEIVLVNDGSSDRTWDVMARFSAQDPRVVAVNLSRNHGHQLALSAGLSLARGDRVFIIDADLQDPPELLGEMMARMDAGADVVYGQRIERQGETRFKKLSAYLFYRVLDRLVDVSIPTDTGDFRLMSRRALDVLNAMPEHHRFIRGMVSWLGFRQEAVPYARAPRFADSSKYPLAKMIRFALDAITGFSIRPLRLASYLGFAVSLIALVMMLYALISYLLGNTVSGWTSMTLIILAVASVQFMLMGVIGEYLGRLYMESKRRPLYIIDEIRTSPSASRSQSI</sequence>
<reference evidence="11 12" key="1">
    <citation type="submission" date="2019-11" db="EMBL/GenBank/DDBJ databases">
        <title>Whole-genome sequence of a Rhodoblastus acidophilus DSM 142.</title>
        <authorList>
            <person name="Kyndt J.A."/>
            <person name="Meyer T.E."/>
        </authorList>
    </citation>
    <scope>NUCLEOTIDE SEQUENCE [LARGE SCALE GENOMIC DNA]</scope>
    <source>
        <strain evidence="11 12">DSM 142</strain>
    </source>
</reference>
<name>A0A6N8DMZ8_RHOAC</name>
<keyword evidence="3" id="KW-0328">Glycosyltransferase</keyword>
<comment type="subcellular location">
    <subcellularLocation>
        <location evidence="1">Cell membrane</location>
        <topology evidence="1">Multi-pass membrane protein</topology>
    </subcellularLocation>
</comment>
<dbReference type="PANTHER" id="PTHR48090">
    <property type="entry name" value="UNDECAPRENYL-PHOSPHATE 4-DEOXY-4-FORMAMIDO-L-ARABINOSE TRANSFERASE-RELATED"/>
    <property type="match status" value="1"/>
</dbReference>
<dbReference type="CDD" id="cd04187">
    <property type="entry name" value="DPM1_like_bac"/>
    <property type="match status" value="1"/>
</dbReference>
<evidence type="ECO:0000256" key="1">
    <source>
        <dbReference type="ARBA" id="ARBA00004651"/>
    </source>
</evidence>
<gene>
    <name evidence="11" type="ORF">GJ654_05980</name>
</gene>
<dbReference type="Proteomes" id="UP000439113">
    <property type="component" value="Unassembled WGS sequence"/>
</dbReference>
<dbReference type="FunFam" id="3.90.550.10:FF:000079">
    <property type="entry name" value="Probable glycosyl transferase"/>
    <property type="match status" value="1"/>
</dbReference>
<evidence type="ECO:0000256" key="6">
    <source>
        <dbReference type="ARBA" id="ARBA00022989"/>
    </source>
</evidence>
<accession>A0A6N8DMZ8</accession>
<feature type="transmembrane region" description="Helical" evidence="9">
    <location>
        <begin position="273"/>
        <end position="295"/>
    </location>
</feature>
<feature type="domain" description="Glycosyltransferase 2-like" evidence="10">
    <location>
        <begin position="45"/>
        <end position="207"/>
    </location>
</feature>
<keyword evidence="5 9" id="KW-0812">Transmembrane</keyword>
<proteinExistence type="inferred from homology"/>
<evidence type="ECO:0000256" key="5">
    <source>
        <dbReference type="ARBA" id="ARBA00022692"/>
    </source>
</evidence>
<dbReference type="AlphaFoldDB" id="A0A6N8DMZ8"/>
<dbReference type="InterPro" id="IPR001173">
    <property type="entry name" value="Glyco_trans_2-like"/>
</dbReference>
<evidence type="ECO:0000256" key="8">
    <source>
        <dbReference type="ARBA" id="ARBA00038152"/>
    </source>
</evidence>
<comment type="caution">
    <text evidence="11">The sequence shown here is derived from an EMBL/GenBank/DDBJ whole genome shotgun (WGS) entry which is preliminary data.</text>
</comment>
<evidence type="ECO:0000256" key="3">
    <source>
        <dbReference type="ARBA" id="ARBA00022676"/>
    </source>
</evidence>
<organism evidence="11 12">
    <name type="scientific">Rhodoblastus acidophilus</name>
    <name type="common">Rhodopseudomonas acidophila</name>
    <dbReference type="NCBI Taxonomy" id="1074"/>
    <lineage>
        <taxon>Bacteria</taxon>
        <taxon>Pseudomonadati</taxon>
        <taxon>Pseudomonadota</taxon>
        <taxon>Alphaproteobacteria</taxon>
        <taxon>Hyphomicrobiales</taxon>
        <taxon>Rhodoblastaceae</taxon>
        <taxon>Rhodoblastus</taxon>
    </lineage>
</organism>
<feature type="transmembrane region" description="Helical" evidence="9">
    <location>
        <begin position="307"/>
        <end position="327"/>
    </location>
</feature>
<dbReference type="GO" id="GO:0016757">
    <property type="term" value="F:glycosyltransferase activity"/>
    <property type="evidence" value="ECO:0007669"/>
    <property type="project" value="UniProtKB-KW"/>
</dbReference>
<evidence type="ECO:0000256" key="4">
    <source>
        <dbReference type="ARBA" id="ARBA00022679"/>
    </source>
</evidence>
<dbReference type="GO" id="GO:0005886">
    <property type="term" value="C:plasma membrane"/>
    <property type="evidence" value="ECO:0007669"/>
    <property type="project" value="UniProtKB-SubCell"/>
</dbReference>
<dbReference type="InterPro" id="IPR050256">
    <property type="entry name" value="Glycosyltransferase_2"/>
</dbReference>
<keyword evidence="4 11" id="KW-0808">Transferase</keyword>
<evidence type="ECO:0000256" key="2">
    <source>
        <dbReference type="ARBA" id="ARBA00022475"/>
    </source>
</evidence>
<dbReference type="SUPFAM" id="SSF53448">
    <property type="entry name" value="Nucleotide-diphospho-sugar transferases"/>
    <property type="match status" value="1"/>
</dbReference>
<dbReference type="InterPro" id="IPR029044">
    <property type="entry name" value="Nucleotide-diphossugar_trans"/>
</dbReference>
<comment type="similarity">
    <text evidence="8">Belongs to the glycosyltransferase 2 family. GtrB subfamily.</text>
</comment>
<dbReference type="Pfam" id="PF00535">
    <property type="entry name" value="Glycos_transf_2"/>
    <property type="match status" value="1"/>
</dbReference>
<keyword evidence="2" id="KW-1003">Cell membrane</keyword>
<keyword evidence="7 9" id="KW-0472">Membrane</keyword>
<dbReference type="EMBL" id="WNKS01000003">
    <property type="protein sequence ID" value="MTV30541.1"/>
    <property type="molecule type" value="Genomic_DNA"/>
</dbReference>
<protein>
    <submittedName>
        <fullName evidence="11">Glycosyltransferase</fullName>
    </submittedName>
</protein>
<evidence type="ECO:0000256" key="7">
    <source>
        <dbReference type="ARBA" id="ARBA00023136"/>
    </source>
</evidence>